<dbReference type="NCBIfam" id="NF000282">
    <property type="entry name" value="RND_permease_1"/>
    <property type="match status" value="1"/>
</dbReference>
<evidence type="ECO:0000256" key="1">
    <source>
        <dbReference type="ARBA" id="ARBA00004429"/>
    </source>
</evidence>
<dbReference type="InterPro" id="IPR001036">
    <property type="entry name" value="Acrflvin-R"/>
</dbReference>
<dbReference type="Gene3D" id="3.30.70.1430">
    <property type="entry name" value="Multidrug efflux transporter AcrB pore domain"/>
    <property type="match status" value="2"/>
</dbReference>
<keyword evidence="3 9" id="KW-0813">Transport</keyword>
<comment type="similarity">
    <text evidence="2 9">Belongs to the resistance-nodulation-cell division (RND) (TC 2.A.6) family.</text>
</comment>
<organism evidence="10 11">
    <name type="scientific">Ramlibacter aquaticus</name>
    <dbReference type="NCBI Taxonomy" id="2780094"/>
    <lineage>
        <taxon>Bacteria</taxon>
        <taxon>Pseudomonadati</taxon>
        <taxon>Pseudomonadota</taxon>
        <taxon>Betaproteobacteria</taxon>
        <taxon>Burkholderiales</taxon>
        <taxon>Comamonadaceae</taxon>
        <taxon>Ramlibacter</taxon>
    </lineage>
</organism>
<gene>
    <name evidence="10" type="ORF">IM725_12845</name>
</gene>
<sequence>MAKFFIDRPVFAWVIALFVLVLGAVSITKLPVAQYPTVAPPSIVVSAVYPGASAQTLEDTVLSIIEQEMNGSPGLIYMESVAQANGSGNITLTFESGTNPDLAQVDVQNRLSRAAPRLPAAVTQQGVRVDKARSNFLLFTILSSDNGALDPVALGDYASRVVLPELQRVPGVGQAQLFGTERAMRIWIDPAKLVSYNLSAADVNNAIRAQNAQVSAGSIGDLPIVAGQGVSATVIVNGQLSSPEQFGNLVLRANTDGSSVRLKDVARIELGAQNYSVSARLNGKPSTGIGVQLSPTGNALGTAKAIRARMEELSKYFPPGVKWSIPYDSSRFVDISIKQVVETLLEAMVLVFLVMYLFLQNVRYTLIPAIVVPVSLLGTFGVLFALGFSINVLTMFGMVLVIGIVVDDAIVVVENVERIMSTEGLPPRKATVKAMSQIQGAIVGVTVVLVSVFVPLAFFAGAVGNIYKQFSAVMVSSIAFSAFMALSLTPALCATLLKPVEAGHHLERGGFFGRFNNAFARSAKGYEGFVGKVLARTGRAFVVYGAVLVAVGFLFWRLPTSFLPSEDQGYLIVNVQLPPGATVARTTSVMQQVEGYILKQPEVQSMVSVLGFSFSGQGQNAGLGFITLKPWDERKGAEHSAGGIAGRSFGALSRIRDAFIFAVSPPPIPELGSATGFSFRLEDRGGNGHAALLAARNQLLGMASQSKLLAGVRPDGLEDAPQLQVDIDRDKAQALGVGFDAINTVLSTALGSAYVNDFPNRGRLQRVVVQSDAPARMQPDDILRLNVINTKGTPVPLSAFASTHWITGAMQTVRYNGYPAMRIAGDAAPGRSTGEAMDEMERLAQQLPPGFAYEWTGQSREEKLSGSTASILLGFSLLAVFLCLAALYESWSIPLSVILVVPLGIVGALLGATLRSFPNDVYFKVGLVTIIGLSAKNAVLIIEYAKDLHAQGRSLVEAALEACHLRFRPIIMTSMAFILGVLPLVIASGAGSASQRAIGTGVMGGMLTATSLLVVFVPVFFVVVRRFFKGSERQRKLYAHQSDEGDAPAGGAQ</sequence>
<keyword evidence="8 9" id="KW-0472">Membrane</keyword>
<feature type="transmembrane region" description="Helical" evidence="9">
    <location>
        <begin position="869"/>
        <end position="888"/>
    </location>
</feature>
<dbReference type="Gene3D" id="3.30.2090.10">
    <property type="entry name" value="Multidrug efflux transporter AcrB TolC docking domain, DN and DC subdomains"/>
    <property type="match status" value="2"/>
</dbReference>
<dbReference type="Gene3D" id="1.20.1640.10">
    <property type="entry name" value="Multidrug efflux transporter AcrB transmembrane domain"/>
    <property type="match status" value="2"/>
</dbReference>
<feature type="transmembrane region" description="Helical" evidence="9">
    <location>
        <begin position="472"/>
        <end position="497"/>
    </location>
</feature>
<evidence type="ECO:0000256" key="8">
    <source>
        <dbReference type="ARBA" id="ARBA00023136"/>
    </source>
</evidence>
<dbReference type="PANTHER" id="PTHR32063:SF10">
    <property type="entry name" value="EFFLUX PUMP MEMBRANE TRANSPORTER"/>
    <property type="match status" value="1"/>
</dbReference>
<dbReference type="Proteomes" id="UP000715965">
    <property type="component" value="Unassembled WGS sequence"/>
</dbReference>
<feature type="transmembrane region" description="Helical" evidence="9">
    <location>
        <begin position="438"/>
        <end position="460"/>
    </location>
</feature>
<keyword evidence="6 9" id="KW-0812">Transmembrane</keyword>
<evidence type="ECO:0000313" key="10">
    <source>
        <dbReference type="EMBL" id="MBE7941458.1"/>
    </source>
</evidence>
<evidence type="ECO:0000313" key="11">
    <source>
        <dbReference type="Proteomes" id="UP000715965"/>
    </source>
</evidence>
<dbReference type="SUPFAM" id="SSF82866">
    <property type="entry name" value="Multidrug efflux transporter AcrB transmembrane domain"/>
    <property type="match status" value="2"/>
</dbReference>
<feature type="transmembrane region" description="Helical" evidence="9">
    <location>
        <begin position="541"/>
        <end position="558"/>
    </location>
</feature>
<dbReference type="InterPro" id="IPR004764">
    <property type="entry name" value="MdtF-like"/>
</dbReference>
<dbReference type="SUPFAM" id="SSF82714">
    <property type="entry name" value="Multidrug efflux transporter AcrB TolC docking domain, DN and DC subdomains"/>
    <property type="match status" value="2"/>
</dbReference>
<dbReference type="EMBL" id="JADDOJ010000051">
    <property type="protein sequence ID" value="MBE7941458.1"/>
    <property type="molecule type" value="Genomic_DNA"/>
</dbReference>
<protein>
    <recommendedName>
        <fullName evidence="9">Efflux pump membrane transporter</fullName>
    </recommendedName>
</protein>
<dbReference type="Gene3D" id="3.30.70.1320">
    <property type="entry name" value="Multidrug efflux transporter AcrB pore domain like"/>
    <property type="match status" value="1"/>
</dbReference>
<keyword evidence="5 9" id="KW-0997">Cell inner membrane</keyword>
<evidence type="ECO:0000256" key="4">
    <source>
        <dbReference type="ARBA" id="ARBA00022475"/>
    </source>
</evidence>
<feature type="transmembrane region" description="Helical" evidence="9">
    <location>
        <begin position="895"/>
        <end position="915"/>
    </location>
</feature>
<feature type="transmembrane region" description="Helical" evidence="9">
    <location>
        <begin position="392"/>
        <end position="413"/>
    </location>
</feature>
<comment type="subcellular location">
    <subcellularLocation>
        <location evidence="1 9">Cell inner membrane</location>
        <topology evidence="1 9">Multi-pass membrane protein</topology>
    </subcellularLocation>
</comment>
<feature type="transmembrane region" description="Helical" evidence="9">
    <location>
        <begin position="366"/>
        <end position="386"/>
    </location>
</feature>
<dbReference type="Pfam" id="PF00873">
    <property type="entry name" value="ACR_tran"/>
    <property type="match status" value="1"/>
</dbReference>
<feature type="transmembrane region" description="Helical" evidence="9">
    <location>
        <begin position="965"/>
        <end position="986"/>
    </location>
</feature>
<dbReference type="NCBIfam" id="TIGR00915">
    <property type="entry name" value="2A0602"/>
    <property type="match status" value="1"/>
</dbReference>
<evidence type="ECO:0000256" key="9">
    <source>
        <dbReference type="RuleBase" id="RU364070"/>
    </source>
</evidence>
<dbReference type="PRINTS" id="PR00702">
    <property type="entry name" value="ACRIFLAVINRP"/>
</dbReference>
<keyword evidence="11" id="KW-1185">Reference proteome</keyword>
<accession>A0ABR9SGH7</accession>
<dbReference type="RefSeq" id="WP_193780998.1">
    <property type="nucleotide sequence ID" value="NZ_JADDOJ010000051.1"/>
</dbReference>
<feature type="transmembrane region" description="Helical" evidence="9">
    <location>
        <begin position="921"/>
        <end position="944"/>
    </location>
</feature>
<evidence type="ECO:0000256" key="7">
    <source>
        <dbReference type="ARBA" id="ARBA00022989"/>
    </source>
</evidence>
<evidence type="ECO:0000256" key="2">
    <source>
        <dbReference type="ARBA" id="ARBA00010942"/>
    </source>
</evidence>
<evidence type="ECO:0000256" key="3">
    <source>
        <dbReference type="ARBA" id="ARBA00022448"/>
    </source>
</evidence>
<reference evidence="10 11" key="1">
    <citation type="submission" date="2020-10" db="EMBL/GenBank/DDBJ databases">
        <title>Draft genome of Ramlibacter aquaticus LMG 30558.</title>
        <authorList>
            <person name="Props R."/>
        </authorList>
    </citation>
    <scope>NUCLEOTIDE SEQUENCE [LARGE SCALE GENOMIC DNA]</scope>
    <source>
        <strain evidence="10 11">LMG 30558</strain>
    </source>
</reference>
<keyword evidence="4" id="KW-1003">Cell membrane</keyword>
<comment type="caution">
    <text evidence="10">The sequence shown here is derived from an EMBL/GenBank/DDBJ whole genome shotgun (WGS) entry which is preliminary data.</text>
</comment>
<keyword evidence="7 9" id="KW-1133">Transmembrane helix</keyword>
<name>A0ABR9SGH7_9BURK</name>
<comment type="caution">
    <text evidence="9">Lacks conserved residue(s) required for the propagation of feature annotation.</text>
</comment>
<dbReference type="InterPro" id="IPR027463">
    <property type="entry name" value="AcrB_DN_DC_subdom"/>
</dbReference>
<dbReference type="PANTHER" id="PTHR32063">
    <property type="match status" value="1"/>
</dbReference>
<evidence type="ECO:0000256" key="6">
    <source>
        <dbReference type="ARBA" id="ARBA00022692"/>
    </source>
</evidence>
<dbReference type="SUPFAM" id="SSF82693">
    <property type="entry name" value="Multidrug efflux transporter AcrB pore domain, PN1, PN2, PC1 and PC2 subdomains"/>
    <property type="match status" value="4"/>
</dbReference>
<feature type="transmembrane region" description="Helical" evidence="9">
    <location>
        <begin position="340"/>
        <end position="359"/>
    </location>
</feature>
<dbReference type="Gene3D" id="3.30.70.1440">
    <property type="entry name" value="Multidrug efflux transporter AcrB pore domain"/>
    <property type="match status" value="1"/>
</dbReference>
<proteinExistence type="inferred from homology"/>
<evidence type="ECO:0000256" key="5">
    <source>
        <dbReference type="ARBA" id="ARBA00022519"/>
    </source>
</evidence>
<feature type="transmembrane region" description="Helical" evidence="9">
    <location>
        <begin position="1006"/>
        <end position="1028"/>
    </location>
</feature>